<dbReference type="Bgee" id="WBGene00194696">
    <property type="expression patterns" value="Expressed in adult organism and 3 other cell types or tissues"/>
</dbReference>
<dbReference type="Proteomes" id="UP000001940">
    <property type="component" value="Chromosome II"/>
</dbReference>
<dbReference type="WormBase" id="EEED8.18">
    <property type="protein sequence ID" value="CE45671"/>
    <property type="gene ID" value="WBGene00194696"/>
</dbReference>
<keyword evidence="1" id="KW-0175">Coiled coil</keyword>
<reference evidence="2 3" key="1">
    <citation type="journal article" date="1998" name="Science">
        <title>Genome sequence of the nematode C. elegans: a platform for investigating biology.</title>
        <authorList>
            <consortium name="The C. elegans sequencing consortium"/>
            <person name="Sulson J.E."/>
            <person name="Waterston R."/>
        </authorList>
    </citation>
    <scope>NUCLEOTIDE SEQUENCE [LARGE SCALE GENOMIC DNA]</scope>
    <source>
        <strain evidence="2 3">Bristol N2</strain>
    </source>
</reference>
<dbReference type="EMBL" id="BX284602">
    <property type="protein sequence ID" value="CCD68745.1"/>
    <property type="molecule type" value="Genomic_DNA"/>
</dbReference>
<evidence type="ECO:0000313" key="4">
    <source>
        <dbReference type="WormBase" id="EEED8.18"/>
    </source>
</evidence>
<dbReference type="AGR" id="WB:WBGene00194696"/>
<evidence type="ECO:0000313" key="3">
    <source>
        <dbReference type="Proteomes" id="UP000001940"/>
    </source>
</evidence>
<organism evidence="2 3">
    <name type="scientific">Caenorhabditis elegans</name>
    <dbReference type="NCBI Taxonomy" id="6239"/>
    <lineage>
        <taxon>Eukaryota</taxon>
        <taxon>Metazoa</taxon>
        <taxon>Ecdysozoa</taxon>
        <taxon>Nematoda</taxon>
        <taxon>Chromadorea</taxon>
        <taxon>Rhabditida</taxon>
        <taxon>Rhabditina</taxon>
        <taxon>Rhabditomorpha</taxon>
        <taxon>Rhabditoidea</taxon>
        <taxon>Rhabditidae</taxon>
        <taxon>Peloderinae</taxon>
        <taxon>Caenorhabditis</taxon>
    </lineage>
</organism>
<keyword evidence="3" id="KW-1185">Reference proteome</keyword>
<accession>C7FZS8</accession>
<name>C7FZS8_CAEEL</name>
<evidence type="ECO:0000256" key="1">
    <source>
        <dbReference type="SAM" id="Coils"/>
    </source>
</evidence>
<dbReference type="HOGENOM" id="CLU_2814737_0_0_1"/>
<dbReference type="SMR" id="C7FZS8"/>
<gene>
    <name evidence="2" type="ORF">CELE_EEED8.18</name>
    <name evidence="2 4" type="ORF">EEED8.18</name>
</gene>
<sequence length="67" mass="7712">MSAQPVGKSDMQTLRDENEVLRSLLVKKYTCPDCTSMKSLMEKIAEMEKKLDAETKQNALYRNQLTE</sequence>
<protein>
    <submittedName>
        <fullName evidence="2">Glutaredoxin domain-containing protein</fullName>
    </submittedName>
</protein>
<proteinExistence type="predicted"/>
<dbReference type="OrthoDB" id="10449218at2759"/>
<feature type="coiled-coil region" evidence="1">
    <location>
        <begin position="37"/>
        <end position="64"/>
    </location>
</feature>
<dbReference type="AlphaFoldDB" id="C7FZS8"/>
<evidence type="ECO:0000313" key="2">
    <source>
        <dbReference type="EMBL" id="CCD68745.1"/>
    </source>
</evidence>
<dbReference type="InParanoid" id="C7FZS8"/>
<dbReference type="PaxDb" id="6239-EEED8.18"/>